<sequence length="286" mass="29949">MFSSLQPARLSLLTLLVASFVLSGDGHRISSVQKAGGPEVAARNNVVDVLHIRQASSGILDGLIPTSGTTDPGPTSPDSTPTSSSDSQSKSSTNPPATTTLDEPTTTPSDTGALTTPSKTSDSPSPKTTSYSTELTDSSDTTTSGLTTTAPPRSTITSKRTTVAEVTSNGKTYQTTYVTTSLIPTSTASPVDDTPETESGMSTKTRNTVIGVVVGVGGAIFLGLIFMVFWKFWGRRRSSRRAQEDDALMMTSPGEKPDTASTSNPFQSTLESYHAPQRPVNASSNF</sequence>
<feature type="domain" description="Mid2" evidence="4">
    <location>
        <begin position="169"/>
        <end position="229"/>
    </location>
</feature>
<feature type="region of interest" description="Disordered" evidence="1">
    <location>
        <begin position="241"/>
        <end position="286"/>
    </location>
</feature>
<feature type="compositionally biased region" description="Polar residues" evidence="1">
    <location>
        <begin position="150"/>
        <end position="163"/>
    </location>
</feature>
<feature type="region of interest" description="Disordered" evidence="1">
    <location>
        <begin position="60"/>
        <end position="163"/>
    </location>
</feature>
<evidence type="ECO:0000256" key="3">
    <source>
        <dbReference type="SAM" id="SignalP"/>
    </source>
</evidence>
<proteinExistence type="predicted"/>
<accession>A0A177A8S8</accession>
<dbReference type="RefSeq" id="XP_024323831.1">
    <property type="nucleotide sequence ID" value="XM_024468587.1"/>
</dbReference>
<feature type="compositionally biased region" description="Low complexity" evidence="1">
    <location>
        <begin position="65"/>
        <end position="149"/>
    </location>
</feature>
<dbReference type="eggNOG" id="ENOG502S9EF">
    <property type="taxonomic scope" value="Eukaryota"/>
</dbReference>
<keyword evidence="2" id="KW-0472">Membrane</keyword>
<evidence type="ECO:0000313" key="5">
    <source>
        <dbReference type="EMBL" id="OAF58546.1"/>
    </source>
</evidence>
<dbReference type="Proteomes" id="UP000077154">
    <property type="component" value="Unassembled WGS sequence"/>
</dbReference>
<gene>
    <name evidence="5" type="ORF">VC83_04961</name>
</gene>
<dbReference type="OrthoDB" id="5425782at2759"/>
<evidence type="ECO:0000256" key="1">
    <source>
        <dbReference type="SAM" id="MobiDB-lite"/>
    </source>
</evidence>
<organism evidence="5">
    <name type="scientific">Pseudogymnoascus destructans</name>
    <dbReference type="NCBI Taxonomy" id="655981"/>
    <lineage>
        <taxon>Eukaryota</taxon>
        <taxon>Fungi</taxon>
        <taxon>Dikarya</taxon>
        <taxon>Ascomycota</taxon>
        <taxon>Pezizomycotina</taxon>
        <taxon>Leotiomycetes</taxon>
        <taxon>Thelebolales</taxon>
        <taxon>Thelebolaceae</taxon>
        <taxon>Pseudogymnoascus</taxon>
    </lineage>
</organism>
<name>A0A177A8S8_9PEZI</name>
<dbReference type="InterPro" id="IPR007567">
    <property type="entry name" value="Mid2_dom"/>
</dbReference>
<dbReference type="GeneID" id="36288029"/>
<dbReference type="VEuPathDB" id="FungiDB:GMDG_00898"/>
<dbReference type="AlphaFoldDB" id="A0A177A8S8"/>
<feature type="compositionally biased region" description="Polar residues" evidence="1">
    <location>
        <begin position="259"/>
        <end position="271"/>
    </location>
</feature>
<dbReference type="Pfam" id="PF04478">
    <property type="entry name" value="Mid2"/>
    <property type="match status" value="1"/>
</dbReference>
<keyword evidence="2" id="KW-0812">Transmembrane</keyword>
<feature type="transmembrane region" description="Helical" evidence="2">
    <location>
        <begin position="209"/>
        <end position="233"/>
    </location>
</feature>
<reference evidence="5" key="1">
    <citation type="submission" date="2016-03" db="EMBL/GenBank/DDBJ databases">
        <title>Updated assembly of Pseudogymnoascus destructans, the fungus causing white-nose syndrome of bats.</title>
        <authorList>
            <person name="Palmer J.M."/>
            <person name="Drees K.P."/>
            <person name="Foster J.T."/>
            <person name="Lindner D.L."/>
        </authorList>
    </citation>
    <scope>NUCLEOTIDE SEQUENCE [LARGE SCALE GENOMIC DNA]</scope>
    <source>
        <strain evidence="5">20631-21</strain>
    </source>
</reference>
<dbReference type="EMBL" id="KV441396">
    <property type="protein sequence ID" value="OAF58546.1"/>
    <property type="molecule type" value="Genomic_DNA"/>
</dbReference>
<evidence type="ECO:0000256" key="2">
    <source>
        <dbReference type="SAM" id="Phobius"/>
    </source>
</evidence>
<keyword evidence="2" id="KW-1133">Transmembrane helix</keyword>
<evidence type="ECO:0000259" key="4">
    <source>
        <dbReference type="Pfam" id="PF04478"/>
    </source>
</evidence>
<keyword evidence="3" id="KW-0732">Signal</keyword>
<feature type="signal peptide" evidence="3">
    <location>
        <begin position="1"/>
        <end position="26"/>
    </location>
</feature>
<protein>
    <recommendedName>
        <fullName evidence="4">Mid2 domain-containing protein</fullName>
    </recommendedName>
</protein>
<feature type="chain" id="PRO_5008056400" description="Mid2 domain-containing protein" evidence="3">
    <location>
        <begin position="27"/>
        <end position="286"/>
    </location>
</feature>